<dbReference type="PANTHER" id="PTHR40056:SF1">
    <property type="entry name" value="DUF1836 DOMAIN-CONTAINING PROTEIN"/>
    <property type="match status" value="1"/>
</dbReference>
<evidence type="ECO:0000313" key="2">
    <source>
        <dbReference type="EMBL" id="RHC95874.1"/>
    </source>
</evidence>
<protein>
    <submittedName>
        <fullName evidence="2">DUF1836 domain-containing protein</fullName>
    </submittedName>
</protein>
<sequence length="166" mass="19081">MKTRLKKGEDLVSTFSYPTWEQLPELDLYLDQVLLYVNKTCAPVLSSSDKGLTAAMINNYVKHGYVEKPDKKKYQRRQVARLIAITTLKTVFSIQEIASTLNFLQDQASSDLLYNSFVAYLNEQKEPIAPIIRSACQTVQLYLETLSYIQPVKTEEETDELHHETK</sequence>
<dbReference type="PANTHER" id="PTHR40056">
    <property type="entry name" value="HYPOTHETICAL CYTOSOLIC PROTEIN"/>
    <property type="match status" value="1"/>
</dbReference>
<reference evidence="2 3" key="1">
    <citation type="submission" date="2018-08" db="EMBL/GenBank/DDBJ databases">
        <title>A genome reference for cultivated species of the human gut microbiota.</title>
        <authorList>
            <person name="Zou Y."/>
            <person name="Xue W."/>
            <person name="Luo G."/>
        </authorList>
    </citation>
    <scope>NUCLEOTIDE SEQUENCE [LARGE SCALE GENOMIC DNA]</scope>
    <source>
        <strain evidence="2 3">AM33-3BH</strain>
    </source>
</reference>
<dbReference type="EMBL" id="WMYY01000002">
    <property type="protein sequence ID" value="MTR66152.1"/>
    <property type="molecule type" value="Genomic_DNA"/>
</dbReference>
<dbReference type="Pfam" id="PF08876">
    <property type="entry name" value="DUF1836"/>
    <property type="match status" value="1"/>
</dbReference>
<evidence type="ECO:0000313" key="1">
    <source>
        <dbReference type="EMBL" id="MTR66152.1"/>
    </source>
</evidence>
<evidence type="ECO:0000313" key="3">
    <source>
        <dbReference type="Proteomes" id="UP000285773"/>
    </source>
</evidence>
<dbReference type="EMBL" id="QSIO01000001">
    <property type="protein sequence ID" value="RHC95874.1"/>
    <property type="molecule type" value="Genomic_DNA"/>
</dbReference>
<dbReference type="GeneID" id="10835142"/>
<reference evidence="1 4" key="2">
    <citation type="journal article" date="2019" name="Nat. Med.">
        <title>A library of human gut bacterial isolates paired with longitudinal multiomics data enables mechanistic microbiome research.</title>
        <authorList>
            <person name="Poyet M."/>
            <person name="Groussin M."/>
            <person name="Gibbons S.M."/>
            <person name="Avila-Pacheco J."/>
            <person name="Jiang X."/>
            <person name="Kearney S.M."/>
            <person name="Perrotta A.R."/>
            <person name="Berdy B."/>
            <person name="Zhao S."/>
            <person name="Lieberman T.D."/>
            <person name="Swanson P.K."/>
            <person name="Smith M."/>
            <person name="Roesemann S."/>
            <person name="Alexander J.E."/>
            <person name="Rich S.A."/>
            <person name="Livny J."/>
            <person name="Vlamakis H."/>
            <person name="Clish C."/>
            <person name="Bullock K."/>
            <person name="Deik A."/>
            <person name="Scott J."/>
            <person name="Pierce K.A."/>
            <person name="Xavier R.J."/>
            <person name="Alm E.J."/>
        </authorList>
    </citation>
    <scope>NUCLEOTIDE SEQUENCE [LARGE SCALE GENOMIC DNA]</scope>
    <source>
        <strain evidence="1 4">BIOML-A12</strain>
    </source>
</reference>
<dbReference type="Proteomes" id="UP000460220">
    <property type="component" value="Unassembled WGS sequence"/>
</dbReference>
<dbReference type="Proteomes" id="UP000285773">
    <property type="component" value="Unassembled WGS sequence"/>
</dbReference>
<gene>
    <name evidence="2" type="ORF">DW820_01735</name>
    <name evidence="1" type="ORF">GMC73_02495</name>
</gene>
<evidence type="ECO:0000313" key="4">
    <source>
        <dbReference type="Proteomes" id="UP000460220"/>
    </source>
</evidence>
<dbReference type="AlphaFoldDB" id="A0A414CLI9"/>
<organism evidence="2 3">
    <name type="scientific">Streptococcus parasanguinis</name>
    <dbReference type="NCBI Taxonomy" id="1318"/>
    <lineage>
        <taxon>Bacteria</taxon>
        <taxon>Bacillati</taxon>
        <taxon>Bacillota</taxon>
        <taxon>Bacilli</taxon>
        <taxon>Lactobacillales</taxon>
        <taxon>Streptococcaceae</taxon>
        <taxon>Streptococcus</taxon>
    </lineage>
</organism>
<name>A0A414CLI9_STRPA</name>
<dbReference type="InterPro" id="IPR014975">
    <property type="entry name" value="DUF1836"/>
</dbReference>
<comment type="caution">
    <text evidence="2">The sequence shown here is derived from an EMBL/GenBank/DDBJ whole genome shotgun (WGS) entry which is preliminary data.</text>
</comment>
<dbReference type="RefSeq" id="WP_013903686.1">
    <property type="nucleotide sequence ID" value="NZ_CABIWQ010000001.1"/>
</dbReference>
<accession>A0A414CLI9</accession>
<proteinExistence type="predicted"/>